<dbReference type="EMBL" id="CP049887">
    <property type="protein sequence ID" value="QIL49192.1"/>
    <property type="molecule type" value="Genomic_DNA"/>
</dbReference>
<evidence type="ECO:0000313" key="1">
    <source>
        <dbReference type="EMBL" id="QIL49192.1"/>
    </source>
</evidence>
<dbReference type="InterPro" id="IPR028082">
    <property type="entry name" value="Peripla_BP_I"/>
</dbReference>
<dbReference type="AlphaFoldDB" id="A0A6G8AW57"/>
<sequence>MKNKKLIVTLFALFSFLVISFIKDSQKMEVKKDKADVPVVGVLQFVSHPALDQIYEGLIDELKNQGFEDGKTMKLVFQNGQADQSKLTSMSQHLINEKSDVLVGIATPAAQALANQTAETPIVLGAISDPKSAGLVADNNKPGGNITGVSDQSPVKAQLELVNTLLPNKKKMGVLYSSAEDNSAYQVDKISEIATQEGYEVKKYAVPSTNEITQMMQVMSKEVDFIYLPTDNTMANAMQTIVDVGNQYKIPIIPSVDTMVEQGGLATVGINQHELGVQTGKMVADILKGKTEPKDTPIYTFDSGDTIVNKKQAKLLNIDIPESILDKAIIKGGDDK</sequence>
<dbReference type="InterPro" id="IPR007487">
    <property type="entry name" value="ABC_transpt-TYRBP-like"/>
</dbReference>
<accession>A0A6G8AW57</accession>
<name>A0A6G8AW57_9ENTE</name>
<proteinExistence type="predicted"/>
<keyword evidence="2" id="KW-1185">Reference proteome</keyword>
<dbReference type="Pfam" id="PF04392">
    <property type="entry name" value="ABC_sub_bind"/>
    <property type="match status" value="1"/>
</dbReference>
<reference evidence="1 2" key="1">
    <citation type="submission" date="2020-03" db="EMBL/GenBank/DDBJ databases">
        <title>Vagococcus sp. nov., isolated from beetles.</title>
        <authorList>
            <person name="Hyun D.-W."/>
            <person name="Bae J.-W."/>
        </authorList>
    </citation>
    <scope>NUCLEOTIDE SEQUENCE [LARGE SCALE GENOMIC DNA]</scope>
    <source>
        <strain evidence="1 2">HDW17B</strain>
    </source>
</reference>
<dbReference type="CDD" id="cd06325">
    <property type="entry name" value="PBP1_ABC_unchar_transporter"/>
    <property type="match status" value="1"/>
</dbReference>
<dbReference type="KEGG" id="vhy:G7082_12180"/>
<dbReference type="NCBIfam" id="NF041285">
    <property type="entry name" value="ABC_SBP_TrpX"/>
    <property type="match status" value="1"/>
</dbReference>
<dbReference type="RefSeq" id="WP_166035318.1">
    <property type="nucleotide sequence ID" value="NZ_CP049887.1"/>
</dbReference>
<dbReference type="PANTHER" id="PTHR35271">
    <property type="entry name" value="ABC TRANSPORTER, SUBSTRATE-BINDING LIPOPROTEIN-RELATED"/>
    <property type="match status" value="1"/>
</dbReference>
<evidence type="ECO:0000313" key="2">
    <source>
        <dbReference type="Proteomes" id="UP000501747"/>
    </source>
</evidence>
<dbReference type="SUPFAM" id="SSF53822">
    <property type="entry name" value="Periplasmic binding protein-like I"/>
    <property type="match status" value="1"/>
</dbReference>
<dbReference type="Proteomes" id="UP000501747">
    <property type="component" value="Chromosome"/>
</dbReference>
<gene>
    <name evidence="1" type="ORF">G7082_12180</name>
</gene>
<dbReference type="Gene3D" id="3.40.50.2300">
    <property type="match status" value="2"/>
</dbReference>
<protein>
    <submittedName>
        <fullName evidence="1">ABC transporter substrate-binding protein</fullName>
    </submittedName>
</protein>
<dbReference type="PANTHER" id="PTHR35271:SF1">
    <property type="entry name" value="ABC TRANSPORTER, SUBSTRATE-BINDING LIPOPROTEIN"/>
    <property type="match status" value="1"/>
</dbReference>
<organism evidence="1 2">
    <name type="scientific">Vagococcus hydrophili</name>
    <dbReference type="NCBI Taxonomy" id="2714947"/>
    <lineage>
        <taxon>Bacteria</taxon>
        <taxon>Bacillati</taxon>
        <taxon>Bacillota</taxon>
        <taxon>Bacilli</taxon>
        <taxon>Lactobacillales</taxon>
        <taxon>Enterococcaceae</taxon>
        <taxon>Vagococcus</taxon>
    </lineage>
</organism>
<dbReference type="InterPro" id="IPR047776">
    <property type="entry name" value="ABC_SBP_TrpX-like"/>
</dbReference>